<dbReference type="SUPFAM" id="SSF57756">
    <property type="entry name" value="Retrovirus zinc finger-like domains"/>
    <property type="match status" value="1"/>
</dbReference>
<dbReference type="AlphaFoldDB" id="A0A812X0U5"/>
<dbReference type="InterPro" id="IPR036875">
    <property type="entry name" value="Znf_CCHC_sf"/>
</dbReference>
<keyword evidence="1" id="KW-0862">Zinc</keyword>
<reference evidence="4" key="1">
    <citation type="submission" date="2021-02" db="EMBL/GenBank/DDBJ databases">
        <authorList>
            <person name="Dougan E. K."/>
            <person name="Rhodes N."/>
            <person name="Thang M."/>
            <person name="Chan C."/>
        </authorList>
    </citation>
    <scope>NUCLEOTIDE SEQUENCE</scope>
</reference>
<dbReference type="GO" id="GO:0008270">
    <property type="term" value="F:zinc ion binding"/>
    <property type="evidence" value="ECO:0007669"/>
    <property type="project" value="UniProtKB-KW"/>
</dbReference>
<organism evidence="4 5">
    <name type="scientific">Symbiodinium necroappetens</name>
    <dbReference type="NCBI Taxonomy" id="1628268"/>
    <lineage>
        <taxon>Eukaryota</taxon>
        <taxon>Sar</taxon>
        <taxon>Alveolata</taxon>
        <taxon>Dinophyceae</taxon>
        <taxon>Suessiales</taxon>
        <taxon>Symbiodiniaceae</taxon>
        <taxon>Symbiodinium</taxon>
    </lineage>
</organism>
<feature type="compositionally biased region" description="Basic and acidic residues" evidence="2">
    <location>
        <begin position="94"/>
        <end position="117"/>
    </location>
</feature>
<keyword evidence="5" id="KW-1185">Reference proteome</keyword>
<dbReference type="OrthoDB" id="10307313at2759"/>
<protein>
    <recommendedName>
        <fullName evidence="3">CCHC-type domain-containing protein</fullName>
    </recommendedName>
</protein>
<feature type="region of interest" description="Disordered" evidence="2">
    <location>
        <begin position="88"/>
        <end position="117"/>
    </location>
</feature>
<dbReference type="EMBL" id="CAJNJA010035472">
    <property type="protein sequence ID" value="CAE7707474.1"/>
    <property type="molecule type" value="Genomic_DNA"/>
</dbReference>
<dbReference type="PROSITE" id="PS50158">
    <property type="entry name" value="ZF_CCHC"/>
    <property type="match status" value="1"/>
</dbReference>
<feature type="region of interest" description="Disordered" evidence="2">
    <location>
        <begin position="477"/>
        <end position="514"/>
    </location>
</feature>
<dbReference type="GO" id="GO:0003676">
    <property type="term" value="F:nucleic acid binding"/>
    <property type="evidence" value="ECO:0007669"/>
    <property type="project" value="InterPro"/>
</dbReference>
<evidence type="ECO:0000256" key="1">
    <source>
        <dbReference type="PROSITE-ProRule" id="PRU00047"/>
    </source>
</evidence>
<accession>A0A812X0U5</accession>
<gene>
    <name evidence="4" type="ORF">SNEC2469_LOCUS20393</name>
</gene>
<comment type="caution">
    <text evidence="4">The sequence shown here is derived from an EMBL/GenBank/DDBJ whole genome shotgun (WGS) entry which is preliminary data.</text>
</comment>
<dbReference type="Proteomes" id="UP000601435">
    <property type="component" value="Unassembled WGS sequence"/>
</dbReference>
<evidence type="ECO:0000259" key="3">
    <source>
        <dbReference type="PROSITE" id="PS50158"/>
    </source>
</evidence>
<sequence length="580" mass="63673">ALTHFPPLKEGASVLEYTLGYERLITEYEKLSSARYPEDLKISTLMSGLPQDIKRYLQLQIEDSTPCNGLHSTLLYVKRACAHASSRAGSWKGKKGDVGKDKGKKGKGDKGSWHNKGYDQAKGYKGYANFKGNVKGKVGGGKGKERGKKSFGSGFGSPGGKGKGPCFICGRMGHRAAECHLRVRVQQVRRLELARDVLMEEIFDETEAGEVGEPLWESHVHDLSWYESEEVWDEGWDEYDGFGGYVRMVAEIVEPAEHDLLEDVQSECGSSCSLPSTSTLHFSLCDEDEVDSQCELESGAESDWVLLQQARAEEAELCVRAVAAGHEVILDSGDDVTVLPMHMRNSVAATMKIFRTEEAQVRMVVELGESFVNSLKRRGWQLNENGQPAHVNNSSSTTTDPSEMYDPEVLARRTTLVQQSGRRYTVFECGEYWEPKPVMEIGGNPTTKVITILTTQPVEPESLGKVVAEDVAIVPRFPRPAPGDAGGSGEADLETAGAEDEPRQSIGAPVLGPEFTGPKATLWDRLKKEVAMNQLKVAVQASDAAVEAYTPDVNHGPLPVKPDPQTVMIHELTHIPRADW</sequence>
<evidence type="ECO:0000256" key="2">
    <source>
        <dbReference type="SAM" id="MobiDB-lite"/>
    </source>
</evidence>
<keyword evidence="1" id="KW-0863">Zinc-finger</keyword>
<name>A0A812X0U5_9DINO</name>
<feature type="domain" description="CCHC-type" evidence="3">
    <location>
        <begin position="166"/>
        <end position="179"/>
    </location>
</feature>
<evidence type="ECO:0000313" key="4">
    <source>
        <dbReference type="EMBL" id="CAE7707474.1"/>
    </source>
</evidence>
<keyword evidence="1" id="KW-0479">Metal-binding</keyword>
<proteinExistence type="predicted"/>
<evidence type="ECO:0000313" key="5">
    <source>
        <dbReference type="Proteomes" id="UP000601435"/>
    </source>
</evidence>
<dbReference type="InterPro" id="IPR001878">
    <property type="entry name" value="Znf_CCHC"/>
</dbReference>
<feature type="non-terminal residue" evidence="4">
    <location>
        <position position="580"/>
    </location>
</feature>
<feature type="region of interest" description="Disordered" evidence="2">
    <location>
        <begin position="138"/>
        <end position="158"/>
    </location>
</feature>